<feature type="transmembrane region" description="Helical" evidence="1">
    <location>
        <begin position="233"/>
        <end position="252"/>
    </location>
</feature>
<gene>
    <name evidence="2" type="ORF">BST42_07995</name>
</gene>
<feature type="transmembrane region" description="Helical" evidence="1">
    <location>
        <begin position="109"/>
        <end position="126"/>
    </location>
</feature>
<evidence type="ECO:0008006" key="4">
    <source>
        <dbReference type="Google" id="ProtNLM"/>
    </source>
</evidence>
<keyword evidence="3" id="KW-1185">Reference proteome</keyword>
<feature type="transmembrane region" description="Helical" evidence="1">
    <location>
        <begin position="84"/>
        <end position="103"/>
    </location>
</feature>
<proteinExistence type="predicted"/>
<dbReference type="Proteomes" id="UP000192534">
    <property type="component" value="Unassembled WGS sequence"/>
</dbReference>
<feature type="transmembrane region" description="Helical" evidence="1">
    <location>
        <begin position="374"/>
        <end position="391"/>
    </location>
</feature>
<feature type="transmembrane region" description="Helical" evidence="1">
    <location>
        <begin position="133"/>
        <end position="153"/>
    </location>
</feature>
<protein>
    <recommendedName>
        <fullName evidence="4">Lipid A core-O-antigen ligase-like enyme</fullName>
    </recommendedName>
</protein>
<name>A0A1X0IZK5_MYCRH</name>
<keyword evidence="1" id="KW-0472">Membrane</keyword>
<feature type="transmembrane region" description="Helical" evidence="1">
    <location>
        <begin position="259"/>
        <end position="281"/>
    </location>
</feature>
<organism evidence="2 3">
    <name type="scientific">Mycolicibacterium rhodesiae</name>
    <name type="common">Mycobacterium rhodesiae</name>
    <dbReference type="NCBI Taxonomy" id="36814"/>
    <lineage>
        <taxon>Bacteria</taxon>
        <taxon>Bacillati</taxon>
        <taxon>Actinomycetota</taxon>
        <taxon>Actinomycetes</taxon>
        <taxon>Mycobacteriales</taxon>
        <taxon>Mycobacteriaceae</taxon>
        <taxon>Mycolicibacterium</taxon>
    </lineage>
</organism>
<feature type="transmembrane region" description="Helical" evidence="1">
    <location>
        <begin position="181"/>
        <end position="202"/>
    </location>
</feature>
<evidence type="ECO:0000256" key="1">
    <source>
        <dbReference type="SAM" id="Phobius"/>
    </source>
</evidence>
<dbReference type="AlphaFoldDB" id="A0A1X0IZK5"/>
<feature type="transmembrane region" description="Helical" evidence="1">
    <location>
        <begin position="341"/>
        <end position="362"/>
    </location>
</feature>
<sequence length="429" mass="46041">MQGRGRLFITCDAAAVLLIVFLWLRTIGSFTALSLTAEKVFVPVGADPIWPPAANIVSKVFYLLAVGLSFFIILFRMNDITRPGLWRIAVLLAPWLYIMTRGLYAGGELNAETVLYVVVILALAALRPRPRVLAALGALVVLTAIIAIAFGFLDPDAGLAHGADGTLYDRPDKAVFPSLGLLQGMFTAENSLGVYLAIGLAAVAMLPRWWRFLGIAIVGFAIAWSSARNSMLATGFMLLLGGLVWVVTQLGWPRAASLVARLAAGGLIVIMCALPLSGWLLSPTGWDGDAYTGRGVIWNGSLTEWSTKGMLFGFGRKWYERIVESDTSTLMNGAYSGHNELVHLLATGGIVFAFLAVGALLVQAYVITTPRSRYLAVGAMLVSGIAISGWLEVPLRFVDGSMYWTVTVIPLAVLFLAPRGDGGHEIPGR</sequence>
<dbReference type="EMBL" id="MVIH01000003">
    <property type="protein sequence ID" value="ORB54736.1"/>
    <property type="molecule type" value="Genomic_DNA"/>
</dbReference>
<reference evidence="2 3" key="1">
    <citation type="submission" date="2016-12" db="EMBL/GenBank/DDBJ databases">
        <title>The new phylogeny of genus Mycobacterium.</title>
        <authorList>
            <person name="Tortoli E."/>
            <person name="Trovato A."/>
            <person name="Cirillo D.M."/>
        </authorList>
    </citation>
    <scope>NUCLEOTIDE SEQUENCE [LARGE SCALE GENOMIC DNA]</scope>
    <source>
        <strain evidence="2 3">DSM 44223</strain>
    </source>
</reference>
<evidence type="ECO:0000313" key="3">
    <source>
        <dbReference type="Proteomes" id="UP000192534"/>
    </source>
</evidence>
<comment type="caution">
    <text evidence="2">The sequence shown here is derived from an EMBL/GenBank/DDBJ whole genome shotgun (WGS) entry which is preliminary data.</text>
</comment>
<evidence type="ECO:0000313" key="2">
    <source>
        <dbReference type="EMBL" id="ORB54736.1"/>
    </source>
</evidence>
<keyword evidence="1" id="KW-0812">Transmembrane</keyword>
<keyword evidence="1" id="KW-1133">Transmembrane helix</keyword>
<feature type="transmembrane region" description="Helical" evidence="1">
    <location>
        <begin position="209"/>
        <end position="227"/>
    </location>
</feature>
<feature type="transmembrane region" description="Helical" evidence="1">
    <location>
        <begin position="403"/>
        <end position="420"/>
    </location>
</feature>
<accession>A0A1X0IZK5</accession>
<feature type="transmembrane region" description="Helical" evidence="1">
    <location>
        <begin position="60"/>
        <end position="77"/>
    </location>
</feature>